<dbReference type="SMART" id="SM00034">
    <property type="entry name" value="CLECT"/>
    <property type="match status" value="1"/>
</dbReference>
<dbReference type="InterPro" id="IPR001304">
    <property type="entry name" value="C-type_lectin-like"/>
</dbReference>
<dbReference type="GeneTree" id="ENSGT00940000163911"/>
<dbReference type="SUPFAM" id="SSF56436">
    <property type="entry name" value="C-type lectin-like"/>
    <property type="match status" value="1"/>
</dbReference>
<proteinExistence type="predicted"/>
<dbReference type="InterPro" id="IPR016186">
    <property type="entry name" value="C-type_lectin-like/link_sf"/>
</dbReference>
<keyword evidence="3" id="KW-1185">Reference proteome</keyword>
<dbReference type="STRING" id="80966.ENSAPOP00000033713"/>
<dbReference type="PANTHER" id="PTHR45784:SF5">
    <property type="entry name" value="C-TYPE LECTIN DOMAIN FAMILY 20 MEMBER A-RELATED"/>
    <property type="match status" value="1"/>
</dbReference>
<dbReference type="InterPro" id="IPR016187">
    <property type="entry name" value="CTDL_fold"/>
</dbReference>
<dbReference type="Pfam" id="PF00059">
    <property type="entry name" value="Lectin_C"/>
    <property type="match status" value="1"/>
</dbReference>
<organism evidence="2 3">
    <name type="scientific">Acanthochromis polyacanthus</name>
    <name type="common">spiny chromis</name>
    <dbReference type="NCBI Taxonomy" id="80966"/>
    <lineage>
        <taxon>Eukaryota</taxon>
        <taxon>Metazoa</taxon>
        <taxon>Chordata</taxon>
        <taxon>Craniata</taxon>
        <taxon>Vertebrata</taxon>
        <taxon>Euteleostomi</taxon>
        <taxon>Actinopterygii</taxon>
        <taxon>Neopterygii</taxon>
        <taxon>Teleostei</taxon>
        <taxon>Neoteleostei</taxon>
        <taxon>Acanthomorphata</taxon>
        <taxon>Ovalentaria</taxon>
        <taxon>Pomacentridae</taxon>
        <taxon>Acanthochromis</taxon>
    </lineage>
</organism>
<protein>
    <recommendedName>
        <fullName evidence="1">C-type lectin domain-containing protein</fullName>
    </recommendedName>
</protein>
<dbReference type="InParanoid" id="A0A3Q1GTE2"/>
<dbReference type="FunCoup" id="A0A3Q1GTE2">
    <property type="interactions" value="13"/>
</dbReference>
<dbReference type="PROSITE" id="PS50041">
    <property type="entry name" value="C_TYPE_LECTIN_2"/>
    <property type="match status" value="1"/>
</dbReference>
<evidence type="ECO:0000313" key="3">
    <source>
        <dbReference type="Proteomes" id="UP000257200"/>
    </source>
</evidence>
<accession>A0A3Q1GTE2</accession>
<feature type="domain" description="C-type lectin" evidence="1">
    <location>
        <begin position="25"/>
        <end position="135"/>
    </location>
</feature>
<sequence length="143" mass="16645">MVSQNLLVVQLRHRSNLITVVQLDNNQKTYTLIQEMKSWTDAQAYCREHHTDLAMIENDQENMQVMSVLSVSAYSAWIGLYRQPCRWSDNSSSSFTNWRDGEPNNGNRNQYCVAESSDHLWIDESCDNKLAFWCYGGEKKNKN</sequence>
<evidence type="ECO:0000259" key="1">
    <source>
        <dbReference type="PROSITE" id="PS50041"/>
    </source>
</evidence>
<reference evidence="2" key="2">
    <citation type="submission" date="2025-09" db="UniProtKB">
        <authorList>
            <consortium name="Ensembl"/>
        </authorList>
    </citation>
    <scope>IDENTIFICATION</scope>
</reference>
<dbReference type="Ensembl" id="ENSAPOT00000028832.1">
    <property type="protein sequence ID" value="ENSAPOP00000033713.1"/>
    <property type="gene ID" value="ENSAPOG00000022431.1"/>
</dbReference>
<name>A0A3Q1GTE2_9TELE</name>
<dbReference type="AlphaFoldDB" id="A0A3Q1GTE2"/>
<evidence type="ECO:0000313" key="2">
    <source>
        <dbReference type="Ensembl" id="ENSAPOP00000033713.1"/>
    </source>
</evidence>
<reference evidence="2" key="1">
    <citation type="submission" date="2025-08" db="UniProtKB">
        <authorList>
            <consortium name="Ensembl"/>
        </authorList>
    </citation>
    <scope>IDENTIFICATION</scope>
</reference>
<dbReference type="Proteomes" id="UP000257200">
    <property type="component" value="Unplaced"/>
</dbReference>
<dbReference type="Gene3D" id="3.10.100.10">
    <property type="entry name" value="Mannose-Binding Protein A, subunit A"/>
    <property type="match status" value="1"/>
</dbReference>
<dbReference type="PANTHER" id="PTHR45784">
    <property type="entry name" value="C-TYPE LECTIN DOMAIN FAMILY 20 MEMBER A-RELATED"/>
    <property type="match status" value="1"/>
</dbReference>